<evidence type="ECO:0000259" key="2">
    <source>
        <dbReference type="Pfam" id="PF08327"/>
    </source>
</evidence>
<comment type="similarity">
    <text evidence="1">Belongs to the AHA1 family.</text>
</comment>
<keyword evidence="4" id="KW-1185">Reference proteome</keyword>
<reference evidence="3 4" key="1">
    <citation type="submission" date="2020-08" db="EMBL/GenBank/DDBJ databases">
        <title>Sphingobacterium sp. DN00404 isolated from aquaculture water.</title>
        <authorList>
            <person name="Zhang M."/>
        </authorList>
    </citation>
    <scope>NUCLEOTIDE SEQUENCE [LARGE SCALE GENOMIC DNA]</scope>
    <source>
        <strain evidence="3 4">KCTC 42746</strain>
    </source>
</reference>
<protein>
    <submittedName>
        <fullName evidence="3">SRPBCC family protein</fullName>
    </submittedName>
</protein>
<feature type="domain" description="Activator of Hsp90 ATPase homologue 1/2-like C-terminal" evidence="2">
    <location>
        <begin position="14"/>
        <end position="134"/>
    </location>
</feature>
<dbReference type="Pfam" id="PF08327">
    <property type="entry name" value="AHSA1"/>
    <property type="match status" value="1"/>
</dbReference>
<dbReference type="SUPFAM" id="SSF55961">
    <property type="entry name" value="Bet v1-like"/>
    <property type="match status" value="1"/>
</dbReference>
<evidence type="ECO:0000313" key="4">
    <source>
        <dbReference type="Proteomes" id="UP000651112"/>
    </source>
</evidence>
<organism evidence="3 4">
    <name type="scientific">Sphingobacterium chuzhouense</name>
    <dbReference type="NCBI Taxonomy" id="1742264"/>
    <lineage>
        <taxon>Bacteria</taxon>
        <taxon>Pseudomonadati</taxon>
        <taxon>Bacteroidota</taxon>
        <taxon>Sphingobacteriia</taxon>
        <taxon>Sphingobacteriales</taxon>
        <taxon>Sphingobacteriaceae</taxon>
        <taxon>Sphingobacterium</taxon>
    </lineage>
</organism>
<accession>A0ABR7XV14</accession>
<dbReference type="InterPro" id="IPR023393">
    <property type="entry name" value="START-like_dom_sf"/>
</dbReference>
<proteinExistence type="inferred from homology"/>
<evidence type="ECO:0000256" key="1">
    <source>
        <dbReference type="ARBA" id="ARBA00006817"/>
    </source>
</evidence>
<dbReference type="InterPro" id="IPR013538">
    <property type="entry name" value="ASHA1/2-like_C"/>
</dbReference>
<evidence type="ECO:0000313" key="3">
    <source>
        <dbReference type="EMBL" id="MBD1422896.1"/>
    </source>
</evidence>
<dbReference type="CDD" id="cd08897">
    <property type="entry name" value="SRPBCC_CalC_Aha1-like_4"/>
    <property type="match status" value="1"/>
</dbReference>
<dbReference type="Proteomes" id="UP000651112">
    <property type="component" value="Unassembled WGS sequence"/>
</dbReference>
<gene>
    <name evidence="3" type="ORF">H8B21_15065</name>
</gene>
<dbReference type="RefSeq" id="WP_190314578.1">
    <property type="nucleotide sequence ID" value="NZ_JACNYL010000003.1"/>
</dbReference>
<dbReference type="EMBL" id="JACNYL010000003">
    <property type="protein sequence ID" value="MBD1422896.1"/>
    <property type="molecule type" value="Genomic_DNA"/>
</dbReference>
<dbReference type="Gene3D" id="3.30.530.20">
    <property type="match status" value="1"/>
</dbReference>
<sequence length="143" mass="16615">MERITIATIINNRVETIWNAYNSAEDIMQWNQASEDWHCTSSTNDLRVGGKFKNRMEAKDGSFGFDFEGIYTAIEPFKRITYVMSDGRQVDVAFRSKGDTTEVTTSFDPEQENPIDMQREGWQSILDNFKNYVERVYGSNNER</sequence>
<comment type="caution">
    <text evidence="3">The sequence shown here is derived from an EMBL/GenBank/DDBJ whole genome shotgun (WGS) entry which is preliminary data.</text>
</comment>
<name>A0ABR7XV14_9SPHI</name>